<keyword evidence="2" id="KW-1185">Reference proteome</keyword>
<protein>
    <submittedName>
        <fullName evidence="1">Uncharacterized protein</fullName>
    </submittedName>
</protein>
<reference evidence="1 2" key="1">
    <citation type="submission" date="2021-06" db="EMBL/GenBank/DDBJ databases">
        <title>Caerostris darwini draft genome.</title>
        <authorList>
            <person name="Kono N."/>
            <person name="Arakawa K."/>
        </authorList>
    </citation>
    <scope>NUCLEOTIDE SEQUENCE [LARGE SCALE GENOMIC DNA]</scope>
</reference>
<evidence type="ECO:0000313" key="1">
    <source>
        <dbReference type="EMBL" id="GIY59511.1"/>
    </source>
</evidence>
<accession>A0AAV4UNT2</accession>
<proteinExistence type="predicted"/>
<sequence length="93" mass="10965">MPHTTHNYSTHDANSGCISNSASAYALTTRDRSRTWVYVRFTDRKWVVIPHHTLSSSFRFRDEDNCFPSISHFCFAVSHFFFFLEPWICARNQ</sequence>
<organism evidence="1 2">
    <name type="scientific">Caerostris darwini</name>
    <dbReference type="NCBI Taxonomy" id="1538125"/>
    <lineage>
        <taxon>Eukaryota</taxon>
        <taxon>Metazoa</taxon>
        <taxon>Ecdysozoa</taxon>
        <taxon>Arthropoda</taxon>
        <taxon>Chelicerata</taxon>
        <taxon>Arachnida</taxon>
        <taxon>Araneae</taxon>
        <taxon>Araneomorphae</taxon>
        <taxon>Entelegynae</taxon>
        <taxon>Araneoidea</taxon>
        <taxon>Araneidae</taxon>
        <taxon>Caerostris</taxon>
    </lineage>
</organism>
<dbReference type="EMBL" id="BPLQ01011669">
    <property type="protein sequence ID" value="GIY59511.1"/>
    <property type="molecule type" value="Genomic_DNA"/>
</dbReference>
<dbReference type="Proteomes" id="UP001054837">
    <property type="component" value="Unassembled WGS sequence"/>
</dbReference>
<gene>
    <name evidence="1" type="ORF">CDAR_528811</name>
</gene>
<comment type="caution">
    <text evidence="1">The sequence shown here is derived from an EMBL/GenBank/DDBJ whole genome shotgun (WGS) entry which is preliminary data.</text>
</comment>
<dbReference type="AlphaFoldDB" id="A0AAV4UNT2"/>
<name>A0AAV4UNT2_9ARAC</name>
<evidence type="ECO:0000313" key="2">
    <source>
        <dbReference type="Proteomes" id="UP001054837"/>
    </source>
</evidence>